<organism evidence="4 5">
    <name type="scientific">Chitinophaga silvatica</name>
    <dbReference type="NCBI Taxonomy" id="2282649"/>
    <lineage>
        <taxon>Bacteria</taxon>
        <taxon>Pseudomonadati</taxon>
        <taxon>Bacteroidota</taxon>
        <taxon>Chitinophagia</taxon>
        <taxon>Chitinophagales</taxon>
        <taxon>Chitinophagaceae</taxon>
        <taxon>Chitinophaga</taxon>
    </lineage>
</organism>
<dbReference type="InterPro" id="IPR029058">
    <property type="entry name" value="AB_hydrolase_fold"/>
</dbReference>
<evidence type="ECO:0000259" key="2">
    <source>
        <dbReference type="Pfam" id="PF00561"/>
    </source>
</evidence>
<proteinExistence type="predicted"/>
<name>A0A3E1Y969_9BACT</name>
<evidence type="ECO:0000313" key="5">
    <source>
        <dbReference type="Proteomes" id="UP000260644"/>
    </source>
</evidence>
<feature type="domain" description="AB hydrolase-1" evidence="2">
    <location>
        <begin position="78"/>
        <end position="233"/>
    </location>
</feature>
<comment type="caution">
    <text evidence="4">The sequence shown here is derived from an EMBL/GenBank/DDBJ whole genome shotgun (WGS) entry which is preliminary data.</text>
</comment>
<keyword evidence="1" id="KW-0732">Signal</keyword>
<dbReference type="SUPFAM" id="SSF53474">
    <property type="entry name" value="alpha/beta-Hydrolases"/>
    <property type="match status" value="1"/>
</dbReference>
<evidence type="ECO:0000256" key="1">
    <source>
        <dbReference type="SAM" id="SignalP"/>
    </source>
</evidence>
<gene>
    <name evidence="4" type="ORF">DVR12_15255</name>
</gene>
<dbReference type="AlphaFoldDB" id="A0A3E1Y969"/>
<dbReference type="GO" id="GO:0016787">
    <property type="term" value="F:hydrolase activity"/>
    <property type="evidence" value="ECO:0007669"/>
    <property type="project" value="UniProtKB-KW"/>
</dbReference>
<dbReference type="InterPro" id="IPR013595">
    <property type="entry name" value="Pept_S33_TAP-like_C"/>
</dbReference>
<keyword evidence="5" id="KW-1185">Reference proteome</keyword>
<dbReference type="Pfam" id="PF00561">
    <property type="entry name" value="Abhydrolase_1"/>
    <property type="match status" value="1"/>
</dbReference>
<keyword evidence="4" id="KW-0378">Hydrolase</keyword>
<protein>
    <submittedName>
        <fullName evidence="4">Alpha/beta fold hydrolase</fullName>
    </submittedName>
</protein>
<accession>A0A3E1Y969</accession>
<dbReference type="Proteomes" id="UP000260644">
    <property type="component" value="Unassembled WGS sequence"/>
</dbReference>
<dbReference type="InterPro" id="IPR000073">
    <property type="entry name" value="AB_hydrolase_1"/>
</dbReference>
<dbReference type="Pfam" id="PF08386">
    <property type="entry name" value="Abhydrolase_4"/>
    <property type="match status" value="1"/>
</dbReference>
<dbReference type="OrthoDB" id="613638at2"/>
<dbReference type="EMBL" id="QPMM01000007">
    <property type="protein sequence ID" value="RFS21999.1"/>
    <property type="molecule type" value="Genomic_DNA"/>
</dbReference>
<feature type="domain" description="Peptidase S33 tripeptidyl aminopeptidase-like C-terminal" evidence="3">
    <location>
        <begin position="382"/>
        <end position="445"/>
    </location>
</feature>
<dbReference type="Gene3D" id="3.40.50.1820">
    <property type="entry name" value="alpha/beta hydrolase"/>
    <property type="match status" value="1"/>
</dbReference>
<evidence type="ECO:0000259" key="3">
    <source>
        <dbReference type="Pfam" id="PF08386"/>
    </source>
</evidence>
<reference evidence="4 5" key="1">
    <citation type="submission" date="2018-07" db="EMBL/GenBank/DDBJ databases">
        <title>Chitinophaga K2CV101002-2 sp. nov., isolated from a monsoon evergreen broad-leaved forest soil.</title>
        <authorList>
            <person name="Lv Y."/>
        </authorList>
    </citation>
    <scope>NUCLEOTIDE SEQUENCE [LARGE SCALE GENOMIC DNA]</scope>
    <source>
        <strain evidence="4 5">GDMCC 1.1288</strain>
    </source>
</reference>
<dbReference type="RefSeq" id="WP_116976650.1">
    <property type="nucleotide sequence ID" value="NZ_QPMM01000007.1"/>
</dbReference>
<feature type="signal peptide" evidence="1">
    <location>
        <begin position="1"/>
        <end position="20"/>
    </location>
</feature>
<evidence type="ECO:0000313" key="4">
    <source>
        <dbReference type="EMBL" id="RFS21999.1"/>
    </source>
</evidence>
<sequence>MKSVLLLLGILWSCISITYSQPKATIIPGACPVVIDSSVKTRCGYLVVPENRKKNNGKTIQLPFIIVESPNPDKKKDPLLFTAGGPGSSSLGWARGAAKSMIIKERDCIAFEQRGAWFAKPNLNTTDLDSAMKLAYRKNLNKDSMMLEGVKRYKKNLEAKGIDLTGYNTDETVADIHDLLSCLNIDSVNLFGVSYSGGLMLAVLQHDPARIRSLILDSPLPAFIHIDEDEPANFNEALSVLFSNCERDSVDKIRYSNLREKFQRYFTGISDKVFTLPYLEKGTKDTINIQYTKNDLLDIIQNYLSGSLTEAPFVITELINGNHYAYMKKLLDDLFAHGRGPSGMRMSVYCADQAAYNSLATINSISAAYPYMKGYHINDVYKAICDCWTYKPINATTKQPFYSNKPALLADGEMDPACRPVYIDLIHHYLPNSSRLLFKDRGHGVGGRDFQYFMLQFLNHPFEKVVSDNSNIISY</sequence>
<feature type="chain" id="PRO_5017642879" evidence="1">
    <location>
        <begin position="21"/>
        <end position="475"/>
    </location>
</feature>